<evidence type="ECO:0000313" key="6">
    <source>
        <dbReference type="Proteomes" id="UP000492821"/>
    </source>
</evidence>
<keyword evidence="2 4" id="KW-0808">Transferase</keyword>
<sequence length="413" mass="45477">MDVAGFPHQVGGHFGLLKCAGHVLKPLNNRELAFYKAIDARLAGFTVKYCGRIRVNLRGCDDGQLALSTDAAVECHNLEAPLAPGLPDAHQHESASSSTASSEASCSDDGAEQPPMTFRVKKGGKVEAEMAVNTWAGQCQSKVVEKLYKGYDRWFIMLEDVVSGFRKPCVIDLKMGQRQYGDDSSAQKKLSQTQKCRASTSEELGVRMVGMQLYDRTTKTYSFVNKYEGRRMDKTKLHASLETFFVAAGIRRTKRLLTKLHELRVVLAAAESFRFFSSSLLISFDGAISDPIESVEPAPIVPEIDSEDTNDSTHSHDQPRDSISVKMIDFAHSTFDGFLEDKLYPGADEGYLLGVDSLIAILEQILSTSTLFHCEATSMPDLGIKKQRSLKRPYTTPPCEAIPPPPPVVPSSF</sequence>
<dbReference type="GO" id="GO:0005737">
    <property type="term" value="C:cytoplasm"/>
    <property type="evidence" value="ECO:0007669"/>
    <property type="project" value="TreeGrafter"/>
</dbReference>
<name>A0A7E4WCZ3_PANRE</name>
<feature type="region of interest" description="Disordered" evidence="5">
    <location>
        <begin position="393"/>
        <end position="413"/>
    </location>
</feature>
<dbReference type="Gene3D" id="3.30.470.160">
    <property type="entry name" value="Inositol polyphosphate kinase"/>
    <property type="match status" value="1"/>
</dbReference>
<feature type="compositionally biased region" description="Low complexity" evidence="5">
    <location>
        <begin position="94"/>
        <end position="107"/>
    </location>
</feature>
<dbReference type="SUPFAM" id="SSF56104">
    <property type="entry name" value="SAICAR synthase-like"/>
    <property type="match status" value="1"/>
</dbReference>
<dbReference type="InterPro" id="IPR005522">
    <property type="entry name" value="IPK"/>
</dbReference>
<dbReference type="GO" id="GO:0032958">
    <property type="term" value="P:inositol phosphate biosynthetic process"/>
    <property type="evidence" value="ECO:0007669"/>
    <property type="project" value="InterPro"/>
</dbReference>
<feature type="compositionally biased region" description="Pro residues" evidence="5">
    <location>
        <begin position="400"/>
        <end position="413"/>
    </location>
</feature>
<dbReference type="PANTHER" id="PTHR12400">
    <property type="entry name" value="INOSITOL POLYPHOSPHATE KINASE"/>
    <property type="match status" value="1"/>
</dbReference>
<dbReference type="WBParaSite" id="Pan_g9791.t1">
    <property type="protein sequence ID" value="Pan_g9791.t1"/>
    <property type="gene ID" value="Pan_g9791"/>
</dbReference>
<keyword evidence="3 4" id="KW-0418">Kinase</keyword>
<evidence type="ECO:0000313" key="7">
    <source>
        <dbReference type="WBParaSite" id="Pan_g9791.t1"/>
    </source>
</evidence>
<dbReference type="PANTHER" id="PTHR12400:SF21">
    <property type="entry name" value="KINASE"/>
    <property type="match status" value="1"/>
</dbReference>
<reference evidence="7" key="2">
    <citation type="submission" date="2020-10" db="UniProtKB">
        <authorList>
            <consortium name="WormBaseParasite"/>
        </authorList>
    </citation>
    <scope>IDENTIFICATION</scope>
</reference>
<comment type="similarity">
    <text evidence="1 4">Belongs to the inositol phosphokinase (IPK) family.</text>
</comment>
<dbReference type="Pfam" id="PF03770">
    <property type="entry name" value="IPK"/>
    <property type="match status" value="1"/>
</dbReference>
<organism evidence="6 7">
    <name type="scientific">Panagrellus redivivus</name>
    <name type="common">Microworm</name>
    <dbReference type="NCBI Taxonomy" id="6233"/>
    <lineage>
        <taxon>Eukaryota</taxon>
        <taxon>Metazoa</taxon>
        <taxon>Ecdysozoa</taxon>
        <taxon>Nematoda</taxon>
        <taxon>Chromadorea</taxon>
        <taxon>Rhabditida</taxon>
        <taxon>Tylenchina</taxon>
        <taxon>Panagrolaimomorpha</taxon>
        <taxon>Panagrolaimoidea</taxon>
        <taxon>Panagrolaimidae</taxon>
        <taxon>Panagrellus</taxon>
    </lineage>
</organism>
<dbReference type="InterPro" id="IPR038286">
    <property type="entry name" value="IPK_sf"/>
</dbReference>
<evidence type="ECO:0000256" key="1">
    <source>
        <dbReference type="ARBA" id="ARBA00007374"/>
    </source>
</evidence>
<keyword evidence="6" id="KW-1185">Reference proteome</keyword>
<protein>
    <recommendedName>
        <fullName evidence="4">Kinase</fullName>
        <ecNumber evidence="4">2.7.-.-</ecNumber>
    </recommendedName>
</protein>
<dbReference type="Proteomes" id="UP000492821">
    <property type="component" value="Unassembled WGS sequence"/>
</dbReference>
<accession>A0A7E4WCZ3</accession>
<evidence type="ECO:0000256" key="2">
    <source>
        <dbReference type="ARBA" id="ARBA00022679"/>
    </source>
</evidence>
<feature type="region of interest" description="Disordered" evidence="5">
    <location>
        <begin position="86"/>
        <end position="114"/>
    </location>
</feature>
<reference evidence="6" key="1">
    <citation type="journal article" date="2013" name="Genetics">
        <title>The draft genome and transcriptome of Panagrellus redivivus are shaped by the harsh demands of a free-living lifestyle.</title>
        <authorList>
            <person name="Srinivasan J."/>
            <person name="Dillman A.R."/>
            <person name="Macchietto M.G."/>
            <person name="Heikkinen L."/>
            <person name="Lakso M."/>
            <person name="Fracchia K.M."/>
            <person name="Antoshechkin I."/>
            <person name="Mortazavi A."/>
            <person name="Wong G."/>
            <person name="Sternberg P.W."/>
        </authorList>
    </citation>
    <scope>NUCLEOTIDE SEQUENCE [LARGE SCALE GENOMIC DNA]</scope>
    <source>
        <strain evidence="6">MT8872</strain>
    </source>
</reference>
<proteinExistence type="inferred from homology"/>
<dbReference type="GO" id="GO:0000828">
    <property type="term" value="F:inositol hexakisphosphate kinase activity"/>
    <property type="evidence" value="ECO:0007669"/>
    <property type="project" value="TreeGrafter"/>
</dbReference>
<dbReference type="AlphaFoldDB" id="A0A7E4WCZ3"/>
<evidence type="ECO:0000256" key="4">
    <source>
        <dbReference type="RuleBase" id="RU363090"/>
    </source>
</evidence>
<dbReference type="GO" id="GO:0046854">
    <property type="term" value="P:phosphatidylinositol phosphate biosynthetic process"/>
    <property type="evidence" value="ECO:0007669"/>
    <property type="project" value="TreeGrafter"/>
</dbReference>
<dbReference type="GO" id="GO:0005634">
    <property type="term" value="C:nucleus"/>
    <property type="evidence" value="ECO:0007669"/>
    <property type="project" value="TreeGrafter"/>
</dbReference>
<evidence type="ECO:0000256" key="3">
    <source>
        <dbReference type="ARBA" id="ARBA00022777"/>
    </source>
</evidence>
<dbReference type="EC" id="2.7.-.-" evidence="4"/>
<evidence type="ECO:0000256" key="5">
    <source>
        <dbReference type="SAM" id="MobiDB-lite"/>
    </source>
</evidence>